<proteinExistence type="predicted"/>
<accession>A0ACC2NFQ4</accession>
<gene>
    <name evidence="1" type="ORF">QAD02_000750</name>
</gene>
<sequence length="111" mass="12476">MGLYNLDGADQDGVGKMRPSDLLFEKGRKLVARNKKMVEDLGGMDLKSTFPNYHEQIIEELKETVVGISIIEMATRGLQQIPWLDEGYYPVIYRKVMSNLTTADLVALGKV</sequence>
<keyword evidence="2" id="KW-1185">Reference proteome</keyword>
<reference evidence="1" key="1">
    <citation type="submission" date="2023-04" db="EMBL/GenBank/DDBJ databases">
        <title>A chromosome-level genome assembly of the parasitoid wasp Eretmocerus hayati.</title>
        <authorList>
            <person name="Zhong Y."/>
            <person name="Liu S."/>
            <person name="Liu Y."/>
        </authorList>
    </citation>
    <scope>NUCLEOTIDE SEQUENCE</scope>
    <source>
        <strain evidence="1">ZJU_SS_LIU_2023</strain>
    </source>
</reference>
<evidence type="ECO:0000313" key="2">
    <source>
        <dbReference type="Proteomes" id="UP001239111"/>
    </source>
</evidence>
<evidence type="ECO:0000313" key="1">
    <source>
        <dbReference type="EMBL" id="KAJ8669491.1"/>
    </source>
</evidence>
<dbReference type="EMBL" id="CM056743">
    <property type="protein sequence ID" value="KAJ8669491.1"/>
    <property type="molecule type" value="Genomic_DNA"/>
</dbReference>
<comment type="caution">
    <text evidence="1">The sequence shown here is derived from an EMBL/GenBank/DDBJ whole genome shotgun (WGS) entry which is preliminary data.</text>
</comment>
<protein>
    <submittedName>
        <fullName evidence="1">Uncharacterized protein</fullName>
    </submittedName>
</protein>
<name>A0ACC2NFQ4_9HYME</name>
<organism evidence="1 2">
    <name type="scientific">Eretmocerus hayati</name>
    <dbReference type="NCBI Taxonomy" id="131215"/>
    <lineage>
        <taxon>Eukaryota</taxon>
        <taxon>Metazoa</taxon>
        <taxon>Ecdysozoa</taxon>
        <taxon>Arthropoda</taxon>
        <taxon>Hexapoda</taxon>
        <taxon>Insecta</taxon>
        <taxon>Pterygota</taxon>
        <taxon>Neoptera</taxon>
        <taxon>Endopterygota</taxon>
        <taxon>Hymenoptera</taxon>
        <taxon>Apocrita</taxon>
        <taxon>Proctotrupomorpha</taxon>
        <taxon>Chalcidoidea</taxon>
        <taxon>Aphelinidae</taxon>
        <taxon>Aphelininae</taxon>
        <taxon>Eretmocerus</taxon>
    </lineage>
</organism>
<dbReference type="Proteomes" id="UP001239111">
    <property type="component" value="Chromosome 3"/>
</dbReference>